<dbReference type="GO" id="GO:0009244">
    <property type="term" value="P:lipopolysaccharide core region biosynthetic process"/>
    <property type="evidence" value="ECO:0007669"/>
    <property type="project" value="TreeGrafter"/>
</dbReference>
<keyword evidence="1" id="KW-0328">Glycosyltransferase</keyword>
<dbReference type="InterPro" id="IPR051199">
    <property type="entry name" value="LPS_LOS_Heptosyltrfase"/>
</dbReference>
<protein>
    <submittedName>
        <fullName evidence="4">Autotransporter strand-loop-strand O-heptosyltransferase</fullName>
    </submittedName>
</protein>
<accession>A0A5E4W9C0</accession>
<gene>
    <name evidence="4" type="ORF">PAN31108_03156</name>
</gene>
<evidence type="ECO:0000259" key="3">
    <source>
        <dbReference type="Pfam" id="PF21129"/>
    </source>
</evidence>
<dbReference type="InterPro" id="IPR030929">
    <property type="entry name" value="Aah/TibC-like"/>
</dbReference>
<dbReference type="NCBIfam" id="TIGR04414">
    <property type="entry name" value="hepto_Aah_TibC"/>
    <property type="match status" value="1"/>
</dbReference>
<evidence type="ECO:0000256" key="2">
    <source>
        <dbReference type="ARBA" id="ARBA00022679"/>
    </source>
</evidence>
<dbReference type="InterPro" id="IPR002201">
    <property type="entry name" value="Glyco_trans_9"/>
</dbReference>
<dbReference type="SUPFAM" id="SSF53756">
    <property type="entry name" value="UDP-Glycosyltransferase/glycogen phosphorylase"/>
    <property type="match status" value="1"/>
</dbReference>
<dbReference type="Pfam" id="PF21129">
    <property type="entry name" value="TibC_1st"/>
    <property type="match status" value="1"/>
</dbReference>
<organism evidence="4 5">
    <name type="scientific">Pandoraea anhela</name>
    <dbReference type="NCBI Taxonomy" id="2508295"/>
    <lineage>
        <taxon>Bacteria</taxon>
        <taxon>Pseudomonadati</taxon>
        <taxon>Pseudomonadota</taxon>
        <taxon>Betaproteobacteria</taxon>
        <taxon>Burkholderiales</taxon>
        <taxon>Burkholderiaceae</taxon>
        <taxon>Pandoraea</taxon>
    </lineage>
</organism>
<dbReference type="PANTHER" id="PTHR30160">
    <property type="entry name" value="TETRAACYLDISACCHARIDE 4'-KINASE-RELATED"/>
    <property type="match status" value="1"/>
</dbReference>
<evidence type="ECO:0000313" key="4">
    <source>
        <dbReference type="EMBL" id="VVE21587.1"/>
    </source>
</evidence>
<proteinExistence type="predicted"/>
<dbReference type="Pfam" id="PF01075">
    <property type="entry name" value="Glyco_transf_9"/>
    <property type="match status" value="1"/>
</dbReference>
<dbReference type="Gene3D" id="3.40.50.2000">
    <property type="entry name" value="Glycogen Phosphorylase B"/>
    <property type="match status" value="1"/>
</dbReference>
<dbReference type="InterPro" id="IPR049327">
    <property type="entry name" value="TibC/BAHTCr-like_N"/>
</dbReference>
<dbReference type="RefSeq" id="WP_246183989.1">
    <property type="nucleotide sequence ID" value="NZ_CABPSB010000011.1"/>
</dbReference>
<dbReference type="GO" id="GO:0005829">
    <property type="term" value="C:cytosol"/>
    <property type="evidence" value="ECO:0007669"/>
    <property type="project" value="TreeGrafter"/>
</dbReference>
<dbReference type="EMBL" id="CABPSB010000011">
    <property type="protein sequence ID" value="VVE21587.1"/>
    <property type="molecule type" value="Genomic_DNA"/>
</dbReference>
<dbReference type="Proteomes" id="UP000406256">
    <property type="component" value="Unassembled WGS sequence"/>
</dbReference>
<keyword evidence="5" id="KW-1185">Reference proteome</keyword>
<evidence type="ECO:0000313" key="5">
    <source>
        <dbReference type="Proteomes" id="UP000406256"/>
    </source>
</evidence>
<name>A0A5E4W9C0_9BURK</name>
<reference evidence="4 5" key="1">
    <citation type="submission" date="2019-08" db="EMBL/GenBank/DDBJ databases">
        <authorList>
            <person name="Peeters C."/>
        </authorList>
    </citation>
    <scope>NUCLEOTIDE SEQUENCE [LARGE SCALE GENOMIC DNA]</scope>
    <source>
        <strain evidence="4 5">LMG 31108</strain>
    </source>
</reference>
<keyword evidence="2 4" id="KW-0808">Transferase</keyword>
<dbReference type="GO" id="GO:0008713">
    <property type="term" value="F:ADP-heptose-lipopolysaccharide heptosyltransferase activity"/>
    <property type="evidence" value="ECO:0007669"/>
    <property type="project" value="TreeGrafter"/>
</dbReference>
<feature type="domain" description="Autotransproter heptosyltransferase TibC/BAHTCr-like N-terminal" evidence="3">
    <location>
        <begin position="38"/>
        <end position="99"/>
    </location>
</feature>
<evidence type="ECO:0000256" key="1">
    <source>
        <dbReference type="ARBA" id="ARBA00022676"/>
    </source>
</evidence>
<dbReference type="AlphaFoldDB" id="A0A5E4W9C0"/>
<sequence>MSGMTDAAALAAPLDAKQASSGAGVMPFVDPPGPLLEGPPGIRYDFNYGARVKVEGEGWRVRLLDRDADVVLFDEAVDNATVTSTRKYYVNFRIEIDRHGERVFEHDFDARGKRVYARLPVGTLGDIIAWFPYVDAFRQQHGCEIAVSMGEPIWTLFRDAYPELHYVRPEDEAAQHAQCYASYYLGIFFPCDDRTHQPTDFRVSGLQRTIAYLLGLPPVERRPRIVVADTTRRIAEPYVCIASQSSSQCKYWNHPTGWIETVSFLKEAGYRVLCIDREMVNGHGIHWNQIPYGAEDFTGDLPLQERAGLLMHAEFFVGLSSGLSWLAWALHVPVVMISGFTHPQNEFETPFRVINFHACNSCWNDTHVEFDHKDFLWCPRHAGTPRQFECSRLITPRHVQQVIRRLMQDRANGRLAPKAS</sequence>